<dbReference type="EMBL" id="CP057906">
    <property type="protein sequence ID" value="QMO43636.1"/>
    <property type="molecule type" value="Genomic_DNA"/>
</dbReference>
<reference evidence="1 2" key="1">
    <citation type="submission" date="2020-06" db="EMBL/GenBank/DDBJ databases">
        <title>REHAB project genomes.</title>
        <authorList>
            <person name="Shaw L.P."/>
        </authorList>
    </citation>
    <scope>NUCLEOTIDE SEQUENCE [LARGE SCALE GENOMIC DNA]</scope>
    <source>
        <strain evidence="1 2">RHB10-C12</strain>
    </source>
</reference>
<accession>A0A7L7EIF5</accession>
<dbReference type="AlphaFoldDB" id="A0A7L7EIF5"/>
<organism evidence="1 2">
    <name type="scientific">Escherichia coli</name>
    <dbReference type="NCBI Taxonomy" id="562"/>
    <lineage>
        <taxon>Bacteria</taxon>
        <taxon>Pseudomonadati</taxon>
        <taxon>Pseudomonadota</taxon>
        <taxon>Gammaproteobacteria</taxon>
        <taxon>Enterobacterales</taxon>
        <taxon>Enterobacteriaceae</taxon>
        <taxon>Escherichia</taxon>
    </lineage>
</organism>
<dbReference type="Proteomes" id="UP000514754">
    <property type="component" value="Chromosome"/>
</dbReference>
<proteinExistence type="predicted"/>
<name>A0A7L7EIF5_ECOLX</name>
<gene>
    <name evidence="1" type="ORF">HVW43_04325</name>
</gene>
<evidence type="ECO:0000313" key="2">
    <source>
        <dbReference type="Proteomes" id="UP000514754"/>
    </source>
</evidence>
<sequence>MVRRLTADGRQVEEVYVLGNMYRLGYYPRNTDLAAQVEYFRDGNIQCLQVEKTDEAYITTLNGDTAHCICRGDSIARDEITRCRTYTSE</sequence>
<evidence type="ECO:0000313" key="1">
    <source>
        <dbReference type="EMBL" id="QMO43636.1"/>
    </source>
</evidence>
<protein>
    <submittedName>
        <fullName evidence="1">Uncharacterized protein</fullName>
    </submittedName>
</protein>